<proteinExistence type="predicted"/>
<dbReference type="Proteomes" id="UP000007880">
    <property type="component" value="Chromosome"/>
</dbReference>
<dbReference type="KEGG" id="cap:CLDAP_09370"/>
<reference evidence="1 2" key="1">
    <citation type="submission" date="2012-02" db="EMBL/GenBank/DDBJ databases">
        <title>Complete genome sequence of Caldilinea aerophila DSM 14535 (= NBRC 102666).</title>
        <authorList>
            <person name="Oguchi A."/>
            <person name="Hosoyama A."/>
            <person name="Sekine M."/>
            <person name="Fukai R."/>
            <person name="Kato Y."/>
            <person name="Nakamura S."/>
            <person name="Hanada S."/>
            <person name="Yamazaki S."/>
            <person name="Fujita N."/>
        </authorList>
    </citation>
    <scope>NUCLEOTIDE SEQUENCE [LARGE SCALE GENOMIC DNA]</scope>
    <source>
        <strain evidence="2">DSM 14535 / JCM 11387 / NBRC 104270 / STL-6-O1</strain>
    </source>
</reference>
<dbReference type="EMBL" id="AP012337">
    <property type="protein sequence ID" value="BAL98976.1"/>
    <property type="molecule type" value="Genomic_DNA"/>
</dbReference>
<protein>
    <submittedName>
        <fullName evidence="1">Uncharacterized protein</fullName>
    </submittedName>
</protein>
<evidence type="ECO:0000313" key="1">
    <source>
        <dbReference type="EMBL" id="BAL98976.1"/>
    </source>
</evidence>
<evidence type="ECO:0000313" key="2">
    <source>
        <dbReference type="Proteomes" id="UP000007880"/>
    </source>
</evidence>
<accession>I0I139</accession>
<gene>
    <name evidence="1" type="ordered locus">CLDAP_09370</name>
</gene>
<keyword evidence="2" id="KW-1185">Reference proteome</keyword>
<sequence>MDLEFCVVHRSADGSPFFDLPTASGLKRVWLTVPMLASEDQVLEGIRVRTLSPLALYQIRSALADVMGGLRPKDVTAQAALRARFFSDKAEAELAPRVEILTNSGPRSE</sequence>
<dbReference type="AlphaFoldDB" id="I0I139"/>
<dbReference type="HOGENOM" id="CLU_2178976_0_0_0"/>
<organism evidence="1 2">
    <name type="scientific">Caldilinea aerophila (strain DSM 14535 / JCM 11387 / NBRC 104270 / STL-6-O1)</name>
    <dbReference type="NCBI Taxonomy" id="926550"/>
    <lineage>
        <taxon>Bacteria</taxon>
        <taxon>Bacillati</taxon>
        <taxon>Chloroflexota</taxon>
        <taxon>Caldilineae</taxon>
        <taxon>Caldilineales</taxon>
        <taxon>Caldilineaceae</taxon>
        <taxon>Caldilinea</taxon>
    </lineage>
</organism>
<name>I0I139_CALAS</name>